<feature type="compositionally biased region" description="Low complexity" evidence="1">
    <location>
        <begin position="146"/>
        <end position="161"/>
    </location>
</feature>
<organism evidence="2">
    <name type="scientific">mine drainage metagenome</name>
    <dbReference type="NCBI Taxonomy" id="410659"/>
    <lineage>
        <taxon>unclassified sequences</taxon>
        <taxon>metagenomes</taxon>
        <taxon>ecological metagenomes</taxon>
    </lineage>
</organism>
<protein>
    <recommendedName>
        <fullName evidence="3">DUF721 domain-containing protein</fullName>
    </recommendedName>
</protein>
<feature type="region of interest" description="Disordered" evidence="1">
    <location>
        <begin position="138"/>
        <end position="161"/>
    </location>
</feature>
<name>E6PTG7_9ZZZZ</name>
<feature type="region of interest" description="Disordered" evidence="1">
    <location>
        <begin position="19"/>
        <end position="39"/>
    </location>
</feature>
<evidence type="ECO:0000256" key="1">
    <source>
        <dbReference type="SAM" id="MobiDB-lite"/>
    </source>
</evidence>
<dbReference type="EMBL" id="CABM01000049">
    <property type="protein sequence ID" value="CBH98224.1"/>
    <property type="molecule type" value="Genomic_DNA"/>
</dbReference>
<reference evidence="2" key="1">
    <citation type="submission" date="2009-10" db="EMBL/GenBank/DDBJ databases">
        <title>Diversity of trophic interactions inside an arsenic-rich microbial ecosystem.</title>
        <authorList>
            <person name="Bertin P.N."/>
            <person name="Heinrich-Salmeron A."/>
            <person name="Pelletier E."/>
            <person name="Goulhen-Chollet F."/>
            <person name="Arsene-Ploetze F."/>
            <person name="Gallien S."/>
            <person name="Calteau A."/>
            <person name="Vallenet D."/>
            <person name="Casiot C."/>
            <person name="Chane-Woon-Ming B."/>
            <person name="Giloteaux L."/>
            <person name="Barakat M."/>
            <person name="Bonnefoy V."/>
            <person name="Bruneel O."/>
            <person name="Chandler M."/>
            <person name="Cleiss J."/>
            <person name="Duran R."/>
            <person name="Elbaz-Poulichet F."/>
            <person name="Fonknechten N."/>
            <person name="Lauga B."/>
            <person name="Mornico D."/>
            <person name="Ortet P."/>
            <person name="Schaeffer C."/>
            <person name="Siguier P."/>
            <person name="Alexander Thil Smith A."/>
            <person name="Van Dorsselaer A."/>
            <person name="Weissenbach J."/>
            <person name="Medigue C."/>
            <person name="Le Paslier D."/>
        </authorList>
    </citation>
    <scope>NUCLEOTIDE SEQUENCE</scope>
</reference>
<dbReference type="Pfam" id="PF05258">
    <property type="entry name" value="DciA"/>
    <property type="match status" value="1"/>
</dbReference>
<comment type="caution">
    <text evidence="2">The sequence shown here is derived from an EMBL/GenBank/DDBJ whole genome shotgun (WGS) entry which is preliminary data.</text>
</comment>
<accession>E6PTG7</accession>
<evidence type="ECO:0008006" key="3">
    <source>
        <dbReference type="Google" id="ProtNLM"/>
    </source>
</evidence>
<dbReference type="AlphaFoldDB" id="E6PTG7"/>
<proteinExistence type="predicted"/>
<gene>
    <name evidence="2" type="ORF">CARN2_3700</name>
</gene>
<sequence>MPDNAVFALMRAQAAPFLAPPPMTTGPTQFRKPRRRHAASPAAATMAMLPQWMQRTPTLMTLKEQARTSQQMWATLQGSLPLELAAAVRPGRWAEGVWNLTASSPAVAAKLKLYGPLLLRQLQQAQWPLKRIMVRVQEPGSPPVGSPVRAEAAAPSRAPASVRARLRALQALREKP</sequence>
<evidence type="ECO:0000313" key="2">
    <source>
        <dbReference type="EMBL" id="CBH98224.1"/>
    </source>
</evidence>
<dbReference type="InterPro" id="IPR007922">
    <property type="entry name" value="DciA-like"/>
</dbReference>